<dbReference type="Proteomes" id="UP000609651">
    <property type="component" value="Unassembled WGS sequence"/>
</dbReference>
<dbReference type="EMBL" id="WTPX01000087">
    <property type="protein sequence ID" value="NNJ26607.1"/>
    <property type="molecule type" value="Genomic_DNA"/>
</dbReference>
<gene>
    <name evidence="4" type="primary">mnmE_1</name>
    <name evidence="4" type="ORF">LzC2_26960</name>
</gene>
<keyword evidence="5" id="KW-1185">Reference proteome</keyword>
<dbReference type="SUPFAM" id="SSF116878">
    <property type="entry name" value="TrmE connector domain"/>
    <property type="match status" value="1"/>
</dbReference>
<sequence length="413" mass="42390">MSGPGSPRLLRGLFSPSNAEAYPGHVAGRHVGALRLEPFPVPVRCTAFVWPTQRSYTGQPSAELHLPGSPPVVEATLAALHAAGFRPAGPGEFTLRAFLAGRVGLTEAEAVLGVIDAADPGELHTALNQLTGGVSNRLEPLRSDLLDLLADLEAGLDFAEEDVSFVAPDVLRGRIEDGQQAVRDLVADAAGRAVSGVTPRVVLAGPPNAGKSSLFNALSGRSAVLVSPTAGTTRDDVSTDVSLGGLTIELVDTAGEETAGDDLSAAAQHRRAETLGAADLVLHCVPPGGSVPPVGEGLVLFTKADLRGTIEPGTLAVSATTGDGLEELRTAVAEAVRSATPRRHLIGATAARGGAALNEALAALDRAREVAELGDELVAAELRAAVDALGEMLGVVYHDDLLGRIFGRFCIGK</sequence>
<proteinExistence type="predicted"/>
<keyword evidence="4" id="KW-0378">Hydrolase</keyword>
<dbReference type="InterPro" id="IPR018948">
    <property type="entry name" value="GTP-bd_TrmE_N"/>
</dbReference>
<reference evidence="4 5" key="1">
    <citation type="journal article" date="2020" name="Syst. Appl. Microbiol.">
        <title>Alienimonas chondri sp. nov., a novel planctomycete isolated from the biofilm of the red alga Chondrus crispus.</title>
        <authorList>
            <person name="Vitorino I."/>
            <person name="Albuquerque L."/>
            <person name="Wiegand S."/>
            <person name="Kallscheuer N."/>
            <person name="da Costa M.S."/>
            <person name="Lobo-da-Cunha A."/>
            <person name="Jogler C."/>
            <person name="Lage O.M."/>
        </authorList>
    </citation>
    <scope>NUCLEOTIDE SEQUENCE [LARGE SCALE GENOMIC DNA]</scope>
    <source>
        <strain evidence="4 5">LzC2</strain>
    </source>
</reference>
<dbReference type="EC" id="3.6.-.-" evidence="4"/>
<feature type="domain" description="GTP-binding protein TrmE N-terminal" evidence="2">
    <location>
        <begin position="44"/>
        <end position="102"/>
    </location>
</feature>
<dbReference type="NCBIfam" id="TIGR00231">
    <property type="entry name" value="small_GTP"/>
    <property type="match status" value="1"/>
</dbReference>
<dbReference type="Pfam" id="PF12631">
    <property type="entry name" value="MnmE_helical"/>
    <property type="match status" value="1"/>
</dbReference>
<evidence type="ECO:0000259" key="1">
    <source>
        <dbReference type="Pfam" id="PF01926"/>
    </source>
</evidence>
<feature type="domain" description="G" evidence="1">
    <location>
        <begin position="200"/>
        <end position="286"/>
    </location>
</feature>
<dbReference type="InterPro" id="IPR027368">
    <property type="entry name" value="MnmE_dom2"/>
</dbReference>
<evidence type="ECO:0000313" key="4">
    <source>
        <dbReference type="EMBL" id="NNJ26607.1"/>
    </source>
</evidence>
<feature type="domain" description="MnmE helical" evidence="3">
    <location>
        <begin position="105"/>
        <end position="410"/>
    </location>
</feature>
<dbReference type="GO" id="GO:0016787">
    <property type="term" value="F:hydrolase activity"/>
    <property type="evidence" value="ECO:0007669"/>
    <property type="project" value="UniProtKB-KW"/>
</dbReference>
<evidence type="ECO:0000259" key="3">
    <source>
        <dbReference type="Pfam" id="PF12631"/>
    </source>
</evidence>
<dbReference type="Pfam" id="PF10396">
    <property type="entry name" value="TrmE_N"/>
    <property type="match status" value="1"/>
</dbReference>
<dbReference type="InterPro" id="IPR006073">
    <property type="entry name" value="GTP-bd"/>
</dbReference>
<dbReference type="InterPro" id="IPR005225">
    <property type="entry name" value="Small_GTP-bd"/>
</dbReference>
<dbReference type="Gene3D" id="3.40.50.300">
    <property type="entry name" value="P-loop containing nucleotide triphosphate hydrolases"/>
    <property type="match status" value="1"/>
</dbReference>
<dbReference type="Gene3D" id="1.20.120.430">
    <property type="entry name" value="tRNA modification GTPase MnmE domain 2"/>
    <property type="match status" value="1"/>
</dbReference>
<dbReference type="PANTHER" id="PTHR42714:SF2">
    <property type="entry name" value="TRNA MODIFICATION GTPASE GTPBP3, MITOCHONDRIAL"/>
    <property type="match status" value="1"/>
</dbReference>
<comment type="caution">
    <text evidence="4">The sequence shown here is derived from an EMBL/GenBank/DDBJ whole genome shotgun (WGS) entry which is preliminary data.</text>
</comment>
<protein>
    <submittedName>
        <fullName evidence="4">tRNA modification GTPase MnmE</fullName>
        <ecNumber evidence="4">3.6.-.-</ecNumber>
    </submittedName>
</protein>
<dbReference type="SUPFAM" id="SSF52540">
    <property type="entry name" value="P-loop containing nucleoside triphosphate hydrolases"/>
    <property type="match status" value="1"/>
</dbReference>
<evidence type="ECO:0000259" key="2">
    <source>
        <dbReference type="Pfam" id="PF10396"/>
    </source>
</evidence>
<dbReference type="InterPro" id="IPR027266">
    <property type="entry name" value="TrmE/GcvT-like"/>
</dbReference>
<organism evidence="4 5">
    <name type="scientific">Alienimonas chondri</name>
    <dbReference type="NCBI Taxonomy" id="2681879"/>
    <lineage>
        <taxon>Bacteria</taxon>
        <taxon>Pseudomonadati</taxon>
        <taxon>Planctomycetota</taxon>
        <taxon>Planctomycetia</taxon>
        <taxon>Planctomycetales</taxon>
        <taxon>Planctomycetaceae</taxon>
        <taxon>Alienimonas</taxon>
    </lineage>
</organism>
<dbReference type="InterPro" id="IPR025867">
    <property type="entry name" value="MnmE_helical"/>
</dbReference>
<name>A0ABX1VEV2_9PLAN</name>
<dbReference type="InterPro" id="IPR027417">
    <property type="entry name" value="P-loop_NTPase"/>
</dbReference>
<dbReference type="Pfam" id="PF01926">
    <property type="entry name" value="MMR_HSR1"/>
    <property type="match status" value="1"/>
</dbReference>
<evidence type="ECO:0000313" key="5">
    <source>
        <dbReference type="Proteomes" id="UP000609651"/>
    </source>
</evidence>
<accession>A0ABX1VEV2</accession>
<dbReference type="Gene3D" id="3.30.1360.120">
    <property type="entry name" value="Probable tRNA modification gtpase trme, domain 1"/>
    <property type="match status" value="1"/>
</dbReference>
<dbReference type="PANTHER" id="PTHR42714">
    <property type="entry name" value="TRNA MODIFICATION GTPASE GTPBP3"/>
    <property type="match status" value="1"/>
</dbReference>